<dbReference type="EMBL" id="JAGFBR010000011">
    <property type="protein sequence ID" value="KAH0458740.1"/>
    <property type="molecule type" value="Genomic_DNA"/>
</dbReference>
<dbReference type="Proteomes" id="UP000775213">
    <property type="component" value="Unassembled WGS sequence"/>
</dbReference>
<evidence type="ECO:0000313" key="2">
    <source>
        <dbReference type="Proteomes" id="UP000775213"/>
    </source>
</evidence>
<accession>A0AAV7GR22</accession>
<name>A0AAV7GR22_DENCH</name>
<proteinExistence type="predicted"/>
<dbReference type="AlphaFoldDB" id="A0AAV7GR22"/>
<sequence>MQERIAVIQEAVYLLERRKRKDAVALRLRLCKDWFRRKRASKRFNIKLNFGDFSFFSPSTRRRMRNLIASQSKL</sequence>
<reference evidence="1 2" key="1">
    <citation type="journal article" date="2021" name="Hortic Res">
        <title>Chromosome-scale assembly of the Dendrobium chrysotoxum genome enhances the understanding of orchid evolution.</title>
        <authorList>
            <person name="Zhang Y."/>
            <person name="Zhang G.Q."/>
            <person name="Zhang D."/>
            <person name="Liu X.D."/>
            <person name="Xu X.Y."/>
            <person name="Sun W.H."/>
            <person name="Yu X."/>
            <person name="Zhu X."/>
            <person name="Wang Z.W."/>
            <person name="Zhao X."/>
            <person name="Zhong W.Y."/>
            <person name="Chen H."/>
            <person name="Yin W.L."/>
            <person name="Huang T."/>
            <person name="Niu S.C."/>
            <person name="Liu Z.J."/>
        </authorList>
    </citation>
    <scope>NUCLEOTIDE SEQUENCE [LARGE SCALE GENOMIC DNA]</scope>
    <source>
        <strain evidence="1">Lindl</strain>
    </source>
</reference>
<evidence type="ECO:0000313" key="1">
    <source>
        <dbReference type="EMBL" id="KAH0458740.1"/>
    </source>
</evidence>
<organism evidence="1 2">
    <name type="scientific">Dendrobium chrysotoxum</name>
    <name type="common">Orchid</name>
    <dbReference type="NCBI Taxonomy" id="161865"/>
    <lineage>
        <taxon>Eukaryota</taxon>
        <taxon>Viridiplantae</taxon>
        <taxon>Streptophyta</taxon>
        <taxon>Embryophyta</taxon>
        <taxon>Tracheophyta</taxon>
        <taxon>Spermatophyta</taxon>
        <taxon>Magnoliopsida</taxon>
        <taxon>Liliopsida</taxon>
        <taxon>Asparagales</taxon>
        <taxon>Orchidaceae</taxon>
        <taxon>Epidendroideae</taxon>
        <taxon>Malaxideae</taxon>
        <taxon>Dendrobiinae</taxon>
        <taxon>Dendrobium</taxon>
    </lineage>
</organism>
<comment type="caution">
    <text evidence="1">The sequence shown here is derived from an EMBL/GenBank/DDBJ whole genome shotgun (WGS) entry which is preliminary data.</text>
</comment>
<gene>
    <name evidence="1" type="ORF">IEQ34_011554</name>
</gene>
<keyword evidence="2" id="KW-1185">Reference proteome</keyword>
<protein>
    <submittedName>
        <fullName evidence="1">Uncharacterized protein</fullName>
    </submittedName>
</protein>